<dbReference type="PANTHER" id="PTHR44329:SF260">
    <property type="entry name" value="PROTEIN KINASE DOMAIN-CONTAINING PROTEIN"/>
    <property type="match status" value="1"/>
</dbReference>
<name>A0ABP1A2M7_9BRYO</name>
<dbReference type="InterPro" id="IPR011009">
    <property type="entry name" value="Kinase-like_dom_sf"/>
</dbReference>
<dbReference type="Gene3D" id="1.10.510.10">
    <property type="entry name" value="Transferase(Phosphotransferase) domain 1"/>
    <property type="match status" value="1"/>
</dbReference>
<dbReference type="PROSITE" id="PS50011">
    <property type="entry name" value="PROTEIN_KINASE_DOM"/>
    <property type="match status" value="1"/>
</dbReference>
<accession>A0ABP1A2M7</accession>
<feature type="compositionally biased region" description="Low complexity" evidence="1">
    <location>
        <begin position="746"/>
        <end position="759"/>
    </location>
</feature>
<sequence length="1114" mass="122957">MADKYLQLSRDVVDGVCVQRKNEELVVKLNDSQCEVLMRELVQTVKEIIAKVASVPHKGRVYHQSCKAVLQELYRVAKDAEAIIHACCDENWVQAAIILVDIDEAFVDVIFRLDWCTSALGIVIERAKSGPSSELQHVSKNIQACGQVEQARAKMQEIREMLRGHALEDRTTLRRRLQGLQKVTGAPDEQEIVAKLLNFTDPAPNMLQDEMALASSPIWRFSVTLGAIIGVCVAAATKGVPSRLGVAEVVASGTSIAERYYRFADRNVVMMSRMDVPASTVLSGRNWLHSVKSQDLKVQKIISKGVVAEVSEVKWLGRTFARKSFKFICLDKFRLVAEKFAGLSHPHVLQVFGHSVELGWSLSGSLVMELMYGDLKKLGLASRQLLVAVDTMLQIAEGMKYLHEQDIVHGDLNATNILINRVPIPEMEEAGYVQAKVAGFGVFGEPRTGRAGWMAPELFEEQNPQPNQEQFMASDIYSYAVTCFEILTSKSPFAEAENQADVRAAVKEGKRPHLPDSLPTSLRSLIRRCWDADASNRPSFSEICAELRQCKCDLMLNGHATLMEREQRTFGVSTNEQAVGPIGETPSITIGWRIADEENAVELFFASAQSMSRIVGVGLEFAKVIVSLSNLEVKIVGIGQKSWEAVLPKFTTVDKKLEVVSIATANMRRPGSQKNPTFNAFLTGKKSAQKYGVGLGSGNTVHVQSTDVPHESDYCMVLHELVEYLMLMNVDLAEIGNQCAGGDGAGSSSSGGNKSNQANRGDAQIRQNTSWGSKGKSKLNTDDDEDDDDIPPSKRQPPAMEHESAQKKKCEITVLPGPGGSFWNTNDQELHEAPARLSDASIDPELVFEFDMNGRLGKQILVTTTTTFDLGNSAPRRPFKDSFGWCHNPLMTSLRNQHEVARLHSSYLVMGSTKDGKLVRRQIQTCSNNDALGMSGDTQLGLQGTHVRVSFTKNKTTGKTLALGEDYEICTSSDAWRGFIYQDLSSIKSSSAKYEFTCYLPGPLPLAVLEDSNEQLKYLGSGMCGKIEPTFVGEWVIKPEDTNTASKYVFDAQRTLNELSNINGETICSEVTQKYHVPMFVNHAMEHLHNVRDNELLGQREILPGVMRVGLIGI</sequence>
<dbReference type="SUPFAM" id="SSF56112">
    <property type="entry name" value="Protein kinase-like (PK-like)"/>
    <property type="match status" value="1"/>
</dbReference>
<evidence type="ECO:0000256" key="1">
    <source>
        <dbReference type="SAM" id="MobiDB-lite"/>
    </source>
</evidence>
<protein>
    <recommendedName>
        <fullName evidence="2">Protein kinase domain-containing protein</fullName>
    </recommendedName>
</protein>
<gene>
    <name evidence="3" type="ORF">CSSPJE1EN2_LOCUS287</name>
</gene>
<proteinExistence type="predicted"/>
<reference evidence="3 4" key="1">
    <citation type="submission" date="2024-03" db="EMBL/GenBank/DDBJ databases">
        <authorList>
            <consortium name="ELIXIR-Norway"/>
            <consortium name="Elixir Norway"/>
        </authorList>
    </citation>
    <scope>NUCLEOTIDE SEQUENCE [LARGE SCALE GENOMIC DNA]</scope>
</reference>
<feature type="compositionally biased region" description="Basic and acidic residues" evidence="1">
    <location>
        <begin position="800"/>
        <end position="811"/>
    </location>
</feature>
<evidence type="ECO:0000313" key="4">
    <source>
        <dbReference type="Proteomes" id="UP001497522"/>
    </source>
</evidence>
<evidence type="ECO:0000313" key="3">
    <source>
        <dbReference type="EMBL" id="CAK9857292.1"/>
    </source>
</evidence>
<dbReference type="Pfam" id="PF07714">
    <property type="entry name" value="PK_Tyr_Ser-Thr"/>
    <property type="match status" value="1"/>
</dbReference>
<dbReference type="EMBL" id="OZ023702">
    <property type="protein sequence ID" value="CAK9857292.1"/>
    <property type="molecule type" value="Genomic_DNA"/>
</dbReference>
<dbReference type="InterPro" id="IPR000719">
    <property type="entry name" value="Prot_kinase_dom"/>
</dbReference>
<dbReference type="InterPro" id="IPR051681">
    <property type="entry name" value="Ser/Thr_Kinases-Pseudokinases"/>
</dbReference>
<evidence type="ECO:0000259" key="2">
    <source>
        <dbReference type="PROSITE" id="PS50011"/>
    </source>
</evidence>
<organism evidence="3 4">
    <name type="scientific">Sphagnum jensenii</name>
    <dbReference type="NCBI Taxonomy" id="128206"/>
    <lineage>
        <taxon>Eukaryota</taxon>
        <taxon>Viridiplantae</taxon>
        <taxon>Streptophyta</taxon>
        <taxon>Embryophyta</taxon>
        <taxon>Bryophyta</taxon>
        <taxon>Sphagnophytina</taxon>
        <taxon>Sphagnopsida</taxon>
        <taxon>Sphagnales</taxon>
        <taxon>Sphagnaceae</taxon>
        <taxon>Sphagnum</taxon>
    </lineage>
</organism>
<dbReference type="PANTHER" id="PTHR44329">
    <property type="entry name" value="SERINE/THREONINE-PROTEIN KINASE TNNI3K-RELATED"/>
    <property type="match status" value="1"/>
</dbReference>
<dbReference type="InterPro" id="IPR001245">
    <property type="entry name" value="Ser-Thr/Tyr_kinase_cat_dom"/>
</dbReference>
<feature type="region of interest" description="Disordered" evidence="1">
    <location>
        <begin position="742"/>
        <end position="811"/>
    </location>
</feature>
<feature type="domain" description="Protein kinase" evidence="2">
    <location>
        <begin position="296"/>
        <end position="562"/>
    </location>
</feature>
<dbReference type="Proteomes" id="UP001497522">
    <property type="component" value="Chromosome 1"/>
</dbReference>
<keyword evidence="4" id="KW-1185">Reference proteome</keyword>